<reference evidence="13" key="2">
    <citation type="submission" date="2015-06" db="UniProtKB">
        <authorList>
            <consortium name="EnsemblMetazoa"/>
        </authorList>
    </citation>
    <scope>IDENTIFICATION</scope>
</reference>
<comment type="subcellular location">
    <subcellularLocation>
        <location evidence="1">Nucleus</location>
    </subcellularLocation>
</comment>
<evidence type="ECO:0000313" key="13">
    <source>
        <dbReference type="EnsemblMetazoa" id="tetur20g01440.1"/>
    </source>
</evidence>
<comment type="similarity">
    <text evidence="2">Belongs to the WD repeat ESC family.</text>
</comment>
<sequence length="417" mass="47302">MTSTESEANSCGSTRKSFGRGKKNGVRSNKLVKAKKGLSYKLSYSAKETGNGPLFGVSMNVQLQKDGHFVFATVGNNRVGVYECLEDGSIKILQAYSDPDSEENYYCCTWTYNDTTLDPILLVAGSKGVIRVIDPVTNDCIKHYKGHGQSINDLKIHPHDPNLLLSASKDYSLRLWNLKTDICIIIFGGVEGHRDEVLYADFHLKGHKIISCGMDHSLKIWSLDNERVAAKIKDSYEFNVEKSKKPFKTFKLHFPTFTTRDIHRNYVDCVRWYGNFVLSKSCENAIICWKPGKIENENDFELPVVNYTTDQTTTILHRFDYKNSEIWFIRFSMDREQKILALGNQVGKTYVWDLDTDDPANARFTILSAPNCTTTIRQTCLSQDGSVLICICDDASIWRWDRCDLNQDAKIATNGRG</sequence>
<evidence type="ECO:0000256" key="12">
    <source>
        <dbReference type="SAM" id="MobiDB-lite"/>
    </source>
</evidence>
<evidence type="ECO:0000256" key="8">
    <source>
        <dbReference type="ARBA" id="ARBA00023242"/>
    </source>
</evidence>
<organism evidence="13 14">
    <name type="scientific">Tetranychus urticae</name>
    <name type="common">Two-spotted spider mite</name>
    <dbReference type="NCBI Taxonomy" id="32264"/>
    <lineage>
        <taxon>Eukaryota</taxon>
        <taxon>Metazoa</taxon>
        <taxon>Ecdysozoa</taxon>
        <taxon>Arthropoda</taxon>
        <taxon>Chelicerata</taxon>
        <taxon>Arachnida</taxon>
        <taxon>Acari</taxon>
        <taxon>Acariformes</taxon>
        <taxon>Trombidiformes</taxon>
        <taxon>Prostigmata</taxon>
        <taxon>Eleutherengona</taxon>
        <taxon>Raphignathae</taxon>
        <taxon>Tetranychoidea</taxon>
        <taxon>Tetranychidae</taxon>
        <taxon>Tetranychus</taxon>
    </lineage>
</organism>
<reference evidence="14" key="1">
    <citation type="submission" date="2011-08" db="EMBL/GenBank/DDBJ databases">
        <authorList>
            <person name="Rombauts S."/>
        </authorList>
    </citation>
    <scope>NUCLEOTIDE SEQUENCE</scope>
    <source>
        <strain evidence="14">London</strain>
    </source>
</reference>
<evidence type="ECO:0000256" key="11">
    <source>
        <dbReference type="PROSITE-ProRule" id="PRU00221"/>
    </source>
</evidence>
<dbReference type="STRING" id="32264.T1KT01"/>
<feature type="repeat" description="WD" evidence="11">
    <location>
        <begin position="144"/>
        <end position="180"/>
    </location>
</feature>
<evidence type="ECO:0000256" key="2">
    <source>
        <dbReference type="ARBA" id="ARBA00008075"/>
    </source>
</evidence>
<dbReference type="Proteomes" id="UP000015104">
    <property type="component" value="Unassembled WGS sequence"/>
</dbReference>
<dbReference type="PROSITE" id="PS00678">
    <property type="entry name" value="WD_REPEATS_1"/>
    <property type="match status" value="1"/>
</dbReference>
<evidence type="ECO:0000313" key="14">
    <source>
        <dbReference type="Proteomes" id="UP000015104"/>
    </source>
</evidence>
<evidence type="ECO:0000256" key="1">
    <source>
        <dbReference type="ARBA" id="ARBA00004123"/>
    </source>
</evidence>
<dbReference type="EnsemblMetazoa" id="tetur20g01440.1">
    <property type="protein sequence ID" value="tetur20g01440.1"/>
    <property type="gene ID" value="tetur20g01440"/>
</dbReference>
<proteinExistence type="inferred from homology"/>
<feature type="region of interest" description="Disordered" evidence="12">
    <location>
        <begin position="1"/>
        <end position="24"/>
    </location>
</feature>
<dbReference type="InterPro" id="IPR015943">
    <property type="entry name" value="WD40/YVTN_repeat-like_dom_sf"/>
</dbReference>
<keyword evidence="3" id="KW-0678">Repressor</keyword>
<feature type="repeat" description="WD" evidence="11">
    <location>
        <begin position="190"/>
        <end position="231"/>
    </location>
</feature>
<keyword evidence="4 11" id="KW-0853">WD repeat</keyword>
<dbReference type="GO" id="GO:0005634">
    <property type="term" value="C:nucleus"/>
    <property type="evidence" value="ECO:0007669"/>
    <property type="project" value="UniProtKB-SubCell"/>
</dbReference>
<dbReference type="InterPro" id="IPR019775">
    <property type="entry name" value="WD40_repeat_CS"/>
</dbReference>
<keyword evidence="7" id="KW-0804">Transcription</keyword>
<dbReference type="SMART" id="SM00320">
    <property type="entry name" value="WD40"/>
    <property type="match status" value="6"/>
</dbReference>
<dbReference type="InterPro" id="IPR036322">
    <property type="entry name" value="WD40_repeat_dom_sf"/>
</dbReference>
<dbReference type="FunFam" id="2.130.10.10:FF:000056">
    <property type="entry name" value="Polycomb protein eed"/>
    <property type="match status" value="1"/>
</dbReference>
<dbReference type="SUPFAM" id="SSF50978">
    <property type="entry name" value="WD40 repeat-like"/>
    <property type="match status" value="1"/>
</dbReference>
<dbReference type="Pfam" id="PF00400">
    <property type="entry name" value="WD40"/>
    <property type="match status" value="2"/>
</dbReference>
<dbReference type="OMA" id="RDVHRNY"/>
<evidence type="ECO:0000256" key="3">
    <source>
        <dbReference type="ARBA" id="ARBA00022491"/>
    </source>
</evidence>
<feature type="compositionally biased region" description="Polar residues" evidence="12">
    <location>
        <begin position="1"/>
        <end position="16"/>
    </location>
</feature>
<dbReference type="PROSITE" id="PS50082">
    <property type="entry name" value="WD_REPEATS_2"/>
    <property type="match status" value="2"/>
</dbReference>
<evidence type="ECO:0000256" key="4">
    <source>
        <dbReference type="ARBA" id="ARBA00022574"/>
    </source>
</evidence>
<dbReference type="EMBL" id="CAEY01000513">
    <property type="status" value="NOT_ANNOTATED_CDS"/>
    <property type="molecule type" value="Genomic_DNA"/>
</dbReference>
<evidence type="ECO:0000256" key="7">
    <source>
        <dbReference type="ARBA" id="ARBA00023163"/>
    </source>
</evidence>
<dbReference type="PROSITE" id="PS50294">
    <property type="entry name" value="WD_REPEATS_REGION"/>
    <property type="match status" value="2"/>
</dbReference>
<evidence type="ECO:0000256" key="6">
    <source>
        <dbReference type="ARBA" id="ARBA00023015"/>
    </source>
</evidence>
<evidence type="ECO:0000256" key="9">
    <source>
        <dbReference type="ARBA" id="ARBA00072179"/>
    </source>
</evidence>
<dbReference type="KEGG" id="tut:107367018"/>
<keyword evidence="14" id="KW-1185">Reference proteome</keyword>
<dbReference type="Gene3D" id="2.130.10.10">
    <property type="entry name" value="YVTN repeat-like/Quinoprotein amine dehydrogenase"/>
    <property type="match status" value="1"/>
</dbReference>
<accession>T1KT01</accession>
<keyword evidence="8" id="KW-0539">Nucleus</keyword>
<dbReference type="InterPro" id="IPR051243">
    <property type="entry name" value="PcG_WD-repeat"/>
</dbReference>
<evidence type="ECO:0000256" key="5">
    <source>
        <dbReference type="ARBA" id="ARBA00022737"/>
    </source>
</evidence>
<dbReference type="HOGENOM" id="CLU_032683_1_0_1"/>
<protein>
    <recommendedName>
        <fullName evidence="9">Polycomb protein esc</fullName>
    </recommendedName>
    <alternativeName>
        <fullName evidence="10">Protein extra sex combs</fullName>
    </alternativeName>
</protein>
<dbReference type="OrthoDB" id="7318948at2759"/>
<keyword evidence="6" id="KW-0805">Transcription regulation</keyword>
<dbReference type="eggNOG" id="KOG1034">
    <property type="taxonomic scope" value="Eukaryota"/>
</dbReference>
<dbReference type="InterPro" id="IPR001680">
    <property type="entry name" value="WD40_rpt"/>
</dbReference>
<dbReference type="PANTHER" id="PTHR10253">
    <property type="entry name" value="POLYCOMB PROTEIN"/>
    <property type="match status" value="1"/>
</dbReference>
<evidence type="ECO:0000256" key="10">
    <source>
        <dbReference type="ARBA" id="ARBA00076259"/>
    </source>
</evidence>
<dbReference type="AlphaFoldDB" id="T1KT01"/>
<keyword evidence="5" id="KW-0677">Repeat</keyword>
<gene>
    <name evidence="13" type="primary">107367018</name>
</gene>
<name>T1KT01_TETUR</name>